<protein>
    <recommendedName>
        <fullName evidence="10">Xylose transport system permease protein XylH</fullName>
    </recommendedName>
</protein>
<keyword evidence="7 11" id="KW-1133">Transmembrane helix</keyword>
<dbReference type="eggNOG" id="COG4214">
    <property type="taxonomic scope" value="Bacteria"/>
</dbReference>
<name>E8N5M3_ANATU</name>
<evidence type="ECO:0000256" key="2">
    <source>
        <dbReference type="ARBA" id="ARBA00022448"/>
    </source>
</evidence>
<dbReference type="PANTHER" id="PTHR32196">
    <property type="entry name" value="ABC TRANSPORTER PERMEASE PROTEIN YPHD-RELATED-RELATED"/>
    <property type="match status" value="1"/>
</dbReference>
<sequence>MATISETKTRINIWDEILKRFRLNIQTYTIILAMVAIWILFTILTGGAYLKPQNFSNLFRQMTVTSFLAAGMVLVIVTGNIDLSVGKLAGFVSVVVAYFQANIWNHLLPNQPILAAALSVLVGLGVGTLFGVIQGYIISYLQVPSFIVTLGGMWILNGGILIVTEGKTIPANQPGFSEIAQGYLPLWVGWVLAVGVVILLFYSMLRSRQRKRQYGFELSSLSLDILTTTFFSILVIVYVYIVNLYNGVQTPVLLLAITAVLMSYISSNTRFGRYAYAIGGNREAARLSGINIRKNIFMIFVLMGFLSGVSGIVLASYVGYGTIAAGTGYELDAIASCILGGTSTLGGVGTVFGAMIGSLIMSSLTNGLQMMNVQPAWQYLLKGIVLVLAVYADVYFKKNK</sequence>
<dbReference type="CDD" id="cd06579">
    <property type="entry name" value="TM_PBP1_transp_AraH_like"/>
    <property type="match status" value="1"/>
</dbReference>
<dbReference type="GO" id="GO:0022857">
    <property type="term" value="F:transmembrane transporter activity"/>
    <property type="evidence" value="ECO:0007669"/>
    <property type="project" value="InterPro"/>
</dbReference>
<keyword evidence="13" id="KW-1185">Reference proteome</keyword>
<comment type="function">
    <text evidence="9">Part of the binding-protein-dependent transport system for D-xylose. Probably responsible for the translocation of the substrate across the membrane.</text>
</comment>
<keyword evidence="2" id="KW-0813">Transport</keyword>
<dbReference type="PANTHER" id="PTHR32196:SF32">
    <property type="entry name" value="XYLOSE TRANSPORT SYSTEM PERMEASE PROTEIN XYLH"/>
    <property type="match status" value="1"/>
</dbReference>
<feature type="transmembrane region" description="Helical" evidence="11">
    <location>
        <begin position="184"/>
        <end position="202"/>
    </location>
</feature>
<accession>E8N5M3</accession>
<keyword evidence="8 11" id="KW-0472">Membrane</keyword>
<feature type="transmembrane region" description="Helical" evidence="11">
    <location>
        <begin position="296"/>
        <end position="318"/>
    </location>
</feature>
<evidence type="ECO:0000256" key="5">
    <source>
        <dbReference type="ARBA" id="ARBA00022597"/>
    </source>
</evidence>
<evidence type="ECO:0000256" key="4">
    <source>
        <dbReference type="ARBA" id="ARBA00022519"/>
    </source>
</evidence>
<keyword evidence="6 11" id="KW-0812">Transmembrane</keyword>
<proteinExistence type="predicted"/>
<evidence type="ECO:0000256" key="3">
    <source>
        <dbReference type="ARBA" id="ARBA00022475"/>
    </source>
</evidence>
<evidence type="ECO:0000256" key="9">
    <source>
        <dbReference type="ARBA" id="ARBA00035611"/>
    </source>
</evidence>
<feature type="transmembrane region" description="Helical" evidence="11">
    <location>
        <begin position="62"/>
        <end position="81"/>
    </location>
</feature>
<dbReference type="GO" id="GO:0005886">
    <property type="term" value="C:plasma membrane"/>
    <property type="evidence" value="ECO:0007669"/>
    <property type="project" value="UniProtKB-SubCell"/>
</dbReference>
<dbReference type="STRING" id="926569.ANT_17110"/>
<dbReference type="InterPro" id="IPR001851">
    <property type="entry name" value="ABC_transp_permease"/>
</dbReference>
<evidence type="ECO:0000256" key="7">
    <source>
        <dbReference type="ARBA" id="ARBA00022989"/>
    </source>
</evidence>
<evidence type="ECO:0000313" key="12">
    <source>
        <dbReference type="EMBL" id="BAJ63737.1"/>
    </source>
</evidence>
<feature type="transmembrane region" description="Helical" evidence="11">
    <location>
        <begin position="113"/>
        <end position="133"/>
    </location>
</feature>
<feature type="transmembrane region" description="Helical" evidence="11">
    <location>
        <begin position="223"/>
        <end position="242"/>
    </location>
</feature>
<dbReference type="Pfam" id="PF02653">
    <property type="entry name" value="BPD_transp_2"/>
    <property type="match status" value="1"/>
</dbReference>
<dbReference type="RefSeq" id="WP_013560116.1">
    <property type="nucleotide sequence ID" value="NC_014960.1"/>
</dbReference>
<reference evidence="12 13" key="1">
    <citation type="submission" date="2010-12" db="EMBL/GenBank/DDBJ databases">
        <title>Whole genome sequence of Anaerolinea thermophila UNI-1.</title>
        <authorList>
            <person name="Narita-Yamada S."/>
            <person name="Kishi E."/>
            <person name="Watanabe Y."/>
            <person name="Takasaki K."/>
            <person name="Ankai A."/>
            <person name="Oguchi A."/>
            <person name="Fukui S."/>
            <person name="Takahashi M."/>
            <person name="Yashiro I."/>
            <person name="Hosoyama A."/>
            <person name="Sekiguchi Y."/>
            <person name="Hanada S."/>
            <person name="Fujita N."/>
        </authorList>
    </citation>
    <scope>NUCLEOTIDE SEQUENCE [LARGE SCALE GENOMIC DNA]</scope>
    <source>
        <strain evidence="13">DSM 14523 / JCM 11388 / NBRC 100420 / UNI-1</strain>
    </source>
</reference>
<keyword evidence="4" id="KW-0997">Cell inner membrane</keyword>
<dbReference type="OrthoDB" id="9813906at2"/>
<keyword evidence="5" id="KW-0762">Sugar transport</keyword>
<comment type="subcellular location">
    <subcellularLocation>
        <location evidence="1">Cell membrane</location>
        <topology evidence="1">Multi-pass membrane protein</topology>
    </subcellularLocation>
</comment>
<keyword evidence="3" id="KW-1003">Cell membrane</keyword>
<gene>
    <name evidence="12" type="ordered locus">ANT_17110</name>
</gene>
<feature type="transmembrane region" description="Helical" evidence="11">
    <location>
        <begin position="28"/>
        <end position="50"/>
    </location>
</feature>
<dbReference type="InParanoid" id="E8N5M3"/>
<evidence type="ECO:0000256" key="8">
    <source>
        <dbReference type="ARBA" id="ARBA00023136"/>
    </source>
</evidence>
<feature type="transmembrane region" description="Helical" evidence="11">
    <location>
        <begin position="248"/>
        <end position="265"/>
    </location>
</feature>
<evidence type="ECO:0000256" key="1">
    <source>
        <dbReference type="ARBA" id="ARBA00004651"/>
    </source>
</evidence>
<evidence type="ECO:0000256" key="10">
    <source>
        <dbReference type="ARBA" id="ARBA00035686"/>
    </source>
</evidence>
<evidence type="ECO:0000313" key="13">
    <source>
        <dbReference type="Proteomes" id="UP000008922"/>
    </source>
</evidence>
<organism evidence="12 13">
    <name type="scientific">Anaerolinea thermophila (strain DSM 14523 / JCM 11388 / NBRC 100420 / UNI-1)</name>
    <dbReference type="NCBI Taxonomy" id="926569"/>
    <lineage>
        <taxon>Bacteria</taxon>
        <taxon>Bacillati</taxon>
        <taxon>Chloroflexota</taxon>
        <taxon>Anaerolineae</taxon>
        <taxon>Anaerolineales</taxon>
        <taxon>Anaerolineaceae</taxon>
        <taxon>Anaerolinea</taxon>
    </lineage>
</organism>
<feature type="transmembrane region" description="Helical" evidence="11">
    <location>
        <begin position="376"/>
        <end position="396"/>
    </location>
</feature>
<dbReference type="AlphaFoldDB" id="E8N5M3"/>
<feature type="transmembrane region" description="Helical" evidence="11">
    <location>
        <begin position="88"/>
        <end position="107"/>
    </location>
</feature>
<dbReference type="KEGG" id="atm:ANT_17110"/>
<dbReference type="HOGENOM" id="CLU_028880_2_0_0"/>
<feature type="transmembrane region" description="Helical" evidence="11">
    <location>
        <begin position="145"/>
        <end position="164"/>
    </location>
</feature>
<evidence type="ECO:0000256" key="6">
    <source>
        <dbReference type="ARBA" id="ARBA00022692"/>
    </source>
</evidence>
<dbReference type="Proteomes" id="UP000008922">
    <property type="component" value="Chromosome"/>
</dbReference>
<feature type="transmembrane region" description="Helical" evidence="11">
    <location>
        <begin position="338"/>
        <end position="364"/>
    </location>
</feature>
<dbReference type="EMBL" id="AP012029">
    <property type="protein sequence ID" value="BAJ63737.1"/>
    <property type="molecule type" value="Genomic_DNA"/>
</dbReference>
<evidence type="ECO:0000256" key="11">
    <source>
        <dbReference type="SAM" id="Phobius"/>
    </source>
</evidence>